<evidence type="ECO:0000256" key="1">
    <source>
        <dbReference type="SAM" id="MobiDB-lite"/>
    </source>
</evidence>
<sequence length="246" mass="27450">MWQPGQHLSYHFFPLEKTLSRLLTRVPKMRSCNELSGCSEHELIRPSRDSGNGLAERENSGTNPGDLAERVISGTNPRDLVERVSSGINLEDLAERVNSGTNPRDLVERVSSGTNLGDLAERVNLGTNPEDLAERVASGTNHGDLAERVNSGTKPRDLAERMNSGTNPGDLAERGLALSHYYHYFCSLLLHMYFIITFPASQCSQRGFTFNAVMHFTHWVVLGWRFALPREAEMTLLDPINFLRPG</sequence>
<reference evidence="2 3" key="1">
    <citation type="journal article" date="2014" name="Agronomy (Basel)">
        <title>A Draft Genome Sequence for Ensete ventricosum, the Drought-Tolerant Tree Against Hunger.</title>
        <authorList>
            <person name="Harrison J."/>
            <person name="Moore K.A."/>
            <person name="Paszkiewicz K."/>
            <person name="Jones T."/>
            <person name="Grant M."/>
            <person name="Ambacheew D."/>
            <person name="Muzemil S."/>
            <person name="Studholme D.J."/>
        </authorList>
    </citation>
    <scope>NUCLEOTIDE SEQUENCE [LARGE SCALE GENOMIC DNA]</scope>
</reference>
<organism evidence="2 3">
    <name type="scientific">Ensete ventricosum</name>
    <name type="common">Abyssinian banana</name>
    <name type="synonym">Musa ensete</name>
    <dbReference type="NCBI Taxonomy" id="4639"/>
    <lineage>
        <taxon>Eukaryota</taxon>
        <taxon>Viridiplantae</taxon>
        <taxon>Streptophyta</taxon>
        <taxon>Embryophyta</taxon>
        <taxon>Tracheophyta</taxon>
        <taxon>Spermatophyta</taxon>
        <taxon>Magnoliopsida</taxon>
        <taxon>Liliopsida</taxon>
        <taxon>Zingiberales</taxon>
        <taxon>Musaceae</taxon>
        <taxon>Ensete</taxon>
    </lineage>
</organism>
<evidence type="ECO:0000313" key="2">
    <source>
        <dbReference type="EMBL" id="RRT38695.1"/>
    </source>
</evidence>
<dbReference type="Proteomes" id="UP000287651">
    <property type="component" value="Unassembled WGS sequence"/>
</dbReference>
<accession>A0A426XGT5</accession>
<dbReference type="AlphaFoldDB" id="A0A426XGT5"/>
<feature type="region of interest" description="Disordered" evidence="1">
    <location>
        <begin position="43"/>
        <end position="71"/>
    </location>
</feature>
<gene>
    <name evidence="2" type="ORF">B296_00045170</name>
</gene>
<name>A0A426XGT5_ENSVE</name>
<proteinExistence type="predicted"/>
<evidence type="ECO:0000313" key="3">
    <source>
        <dbReference type="Proteomes" id="UP000287651"/>
    </source>
</evidence>
<dbReference type="EMBL" id="AMZH03020962">
    <property type="protein sequence ID" value="RRT38695.1"/>
    <property type="molecule type" value="Genomic_DNA"/>
</dbReference>
<comment type="caution">
    <text evidence="2">The sequence shown here is derived from an EMBL/GenBank/DDBJ whole genome shotgun (WGS) entry which is preliminary data.</text>
</comment>
<protein>
    <submittedName>
        <fullName evidence="2">Uncharacterized protein</fullName>
    </submittedName>
</protein>